<dbReference type="PANTHER" id="PTHR38474">
    <property type="entry name" value="SLR0299 PROTEIN"/>
    <property type="match status" value="1"/>
</dbReference>
<dbReference type="PIRSF" id="PIRSF000440">
    <property type="entry name" value="CAT"/>
    <property type="match status" value="1"/>
</dbReference>
<dbReference type="EMBL" id="JAFREM010000029">
    <property type="protein sequence ID" value="MBO1308076.1"/>
    <property type="molecule type" value="Genomic_DNA"/>
</dbReference>
<keyword evidence="2" id="KW-1185">Reference proteome</keyword>
<protein>
    <submittedName>
        <fullName evidence="1">Chloramphenicol acetyltransferase</fullName>
    </submittedName>
</protein>
<dbReference type="SMART" id="SM01059">
    <property type="entry name" value="CAT"/>
    <property type="match status" value="1"/>
</dbReference>
<reference evidence="1 2" key="1">
    <citation type="submission" date="2021-03" db="EMBL/GenBank/DDBJ databases">
        <title>Enterococcal diversity collection.</title>
        <authorList>
            <person name="Gilmore M.S."/>
            <person name="Schwartzman J."/>
            <person name="Van Tyne D."/>
            <person name="Martin M."/>
            <person name="Earl A.M."/>
            <person name="Manson A.L."/>
            <person name="Straub T."/>
            <person name="Salamzade R."/>
            <person name="Saavedra J."/>
            <person name="Lebreton F."/>
            <person name="Prichula J."/>
            <person name="Schaufler K."/>
            <person name="Gaca A."/>
            <person name="Sgardioli B."/>
            <person name="Wagenaar J."/>
            <person name="Strong T."/>
        </authorList>
    </citation>
    <scope>NUCLEOTIDE SEQUENCE [LARGE SCALE GENOMIC DNA]</scope>
    <source>
        <strain evidence="1 2">669A</strain>
    </source>
</reference>
<evidence type="ECO:0000313" key="2">
    <source>
        <dbReference type="Proteomes" id="UP000664601"/>
    </source>
</evidence>
<dbReference type="Proteomes" id="UP000664601">
    <property type="component" value="Unassembled WGS sequence"/>
</dbReference>
<proteinExistence type="predicted"/>
<comment type="caution">
    <text evidence="1">The sequence shown here is derived from an EMBL/GenBank/DDBJ whole genome shotgun (WGS) entry which is preliminary data.</text>
</comment>
<dbReference type="Pfam" id="PF00302">
    <property type="entry name" value="CAT"/>
    <property type="match status" value="1"/>
</dbReference>
<dbReference type="InterPro" id="IPR023213">
    <property type="entry name" value="CAT-like_dom_sf"/>
</dbReference>
<accession>A0ABS3LEL1</accession>
<name>A0ABS3LEL1_9ENTE</name>
<sequence>MSTFYAQPMANWPRAESFYYYSQMAPTSYSVTVKLNVTKLKAEVQQRGLKFFPAYLYAVSRVVSQIQELKMAVKDETVGYWDYLNPVYPQFHHEDQTVSLLWTEYSPDFAEFYQRYLSDTQKFADDRGMLTKKGAPPENSYVISCIPWFSFDSFSLQHHNLKDYYFPSFEAGKFTQQDGELYMPLAVNAHHAATDGYQLKIFLEELQKLMDTAAEWMG</sequence>
<dbReference type="RefSeq" id="WP_207675064.1">
    <property type="nucleotide sequence ID" value="NZ_JAFREM010000029.1"/>
</dbReference>
<evidence type="ECO:0000313" key="1">
    <source>
        <dbReference type="EMBL" id="MBO1308076.1"/>
    </source>
</evidence>
<organism evidence="1 2">
    <name type="scientific">Candidatus Enterococcus moelleringii</name>
    <dbReference type="NCBI Taxonomy" id="2815325"/>
    <lineage>
        <taxon>Bacteria</taxon>
        <taxon>Bacillati</taxon>
        <taxon>Bacillota</taxon>
        <taxon>Bacilli</taxon>
        <taxon>Lactobacillales</taxon>
        <taxon>Enterococcaceae</taxon>
        <taxon>Enterococcus</taxon>
    </lineage>
</organism>
<dbReference type="SUPFAM" id="SSF52777">
    <property type="entry name" value="CoA-dependent acyltransferases"/>
    <property type="match status" value="1"/>
</dbReference>
<dbReference type="PANTHER" id="PTHR38474:SF2">
    <property type="entry name" value="CHLORAMPHENICOL ACETYLTRANSFERASE"/>
    <property type="match status" value="1"/>
</dbReference>
<dbReference type="Gene3D" id="3.30.559.10">
    <property type="entry name" value="Chloramphenicol acetyltransferase-like domain"/>
    <property type="match status" value="1"/>
</dbReference>
<dbReference type="InterPro" id="IPR001707">
    <property type="entry name" value="Cmp_AcTrfase"/>
</dbReference>
<gene>
    <name evidence="1" type="ORF">JZO70_18010</name>
</gene>